<gene>
    <name evidence="2" type="ORF">GGX14DRAFT_401902</name>
</gene>
<evidence type="ECO:0000313" key="2">
    <source>
        <dbReference type="EMBL" id="KAJ7198538.1"/>
    </source>
</evidence>
<feature type="compositionally biased region" description="Basic residues" evidence="1">
    <location>
        <begin position="114"/>
        <end position="124"/>
    </location>
</feature>
<name>A0AAD6V1W1_9AGAR</name>
<evidence type="ECO:0000313" key="3">
    <source>
        <dbReference type="Proteomes" id="UP001219525"/>
    </source>
</evidence>
<feature type="region of interest" description="Disordered" evidence="1">
    <location>
        <begin position="101"/>
        <end position="167"/>
    </location>
</feature>
<keyword evidence="3" id="KW-1185">Reference proteome</keyword>
<evidence type="ECO:0000256" key="1">
    <source>
        <dbReference type="SAM" id="MobiDB-lite"/>
    </source>
</evidence>
<reference evidence="2" key="1">
    <citation type="submission" date="2023-03" db="EMBL/GenBank/DDBJ databases">
        <title>Massive genome expansion in bonnet fungi (Mycena s.s.) driven by repeated elements and novel gene families across ecological guilds.</title>
        <authorList>
            <consortium name="Lawrence Berkeley National Laboratory"/>
            <person name="Harder C.B."/>
            <person name="Miyauchi S."/>
            <person name="Viragh M."/>
            <person name="Kuo A."/>
            <person name="Thoen E."/>
            <person name="Andreopoulos B."/>
            <person name="Lu D."/>
            <person name="Skrede I."/>
            <person name="Drula E."/>
            <person name="Henrissat B."/>
            <person name="Morin E."/>
            <person name="Kohler A."/>
            <person name="Barry K."/>
            <person name="LaButti K."/>
            <person name="Morin E."/>
            <person name="Salamov A."/>
            <person name="Lipzen A."/>
            <person name="Mereny Z."/>
            <person name="Hegedus B."/>
            <person name="Baldrian P."/>
            <person name="Stursova M."/>
            <person name="Weitz H."/>
            <person name="Taylor A."/>
            <person name="Grigoriev I.V."/>
            <person name="Nagy L.G."/>
            <person name="Martin F."/>
            <person name="Kauserud H."/>
        </authorList>
    </citation>
    <scope>NUCLEOTIDE SEQUENCE</scope>
    <source>
        <strain evidence="2">9144</strain>
    </source>
</reference>
<organism evidence="2 3">
    <name type="scientific">Mycena pura</name>
    <dbReference type="NCBI Taxonomy" id="153505"/>
    <lineage>
        <taxon>Eukaryota</taxon>
        <taxon>Fungi</taxon>
        <taxon>Dikarya</taxon>
        <taxon>Basidiomycota</taxon>
        <taxon>Agaricomycotina</taxon>
        <taxon>Agaricomycetes</taxon>
        <taxon>Agaricomycetidae</taxon>
        <taxon>Agaricales</taxon>
        <taxon>Marasmiineae</taxon>
        <taxon>Mycenaceae</taxon>
        <taxon>Mycena</taxon>
    </lineage>
</organism>
<sequence length="380" mass="41124">MVVPILDIMSLAASGLHEHTTYCTTISSCSIITKNVASIPPPSHNWLKRWRGWKDISLAHTKQKKTNATIGEVEYAPASWKRDGRKHATAAARHIARARPPYRTRPPAQCARLPHARQRPRSRTARTEPQHTQGVRQRAPDPLPVLGPPMRKGVVGENDSARPAQRERCRGSFSLLASGMGAAAMRFSTAHTSAGGACSHSRRCCPRAPQAARASSEHTEARRADRGAVMVGAASAMSVGRVVCASGSGAGMGNMVRLRSAVRGEAHTGRAARAASRTRAHGPHPADPRPHTAARRSACPTLSMVGRQHKIDLARLSRDTKTNERNVPDIDHLWSNTANLVRVGIARQGIQRQPGSRVLHIVGVVQVMWPSTAAIQIWGQ</sequence>
<protein>
    <submittedName>
        <fullName evidence="2">Uncharacterized protein</fullName>
    </submittedName>
</protein>
<accession>A0AAD6V1W1</accession>
<proteinExistence type="predicted"/>
<comment type="caution">
    <text evidence="2">The sequence shown here is derived from an EMBL/GenBank/DDBJ whole genome shotgun (WGS) entry which is preliminary data.</text>
</comment>
<dbReference type="AlphaFoldDB" id="A0AAD6V1W1"/>
<dbReference type="EMBL" id="JARJCW010000072">
    <property type="protein sequence ID" value="KAJ7198538.1"/>
    <property type="molecule type" value="Genomic_DNA"/>
</dbReference>
<feature type="region of interest" description="Disordered" evidence="1">
    <location>
        <begin position="273"/>
        <end position="296"/>
    </location>
</feature>
<dbReference type="Proteomes" id="UP001219525">
    <property type="component" value="Unassembled WGS sequence"/>
</dbReference>